<dbReference type="AlphaFoldDB" id="A0A8T2PHH1"/>
<keyword evidence="2" id="KW-0732">Signal</keyword>
<evidence type="ECO:0000313" key="3">
    <source>
        <dbReference type="EMBL" id="KAG9351934.1"/>
    </source>
</evidence>
<sequence length="269" mass="29130">MRLPPRLVSQLILSLALHLHAAPLPHLSSPCMPSHPAVCLPRVELLWLGALVSALQPLYSRGVRAPSSPCFSRPSRLFVTIVIEVAPLTNETAALASQERGQNSAATHKRNIYDVFKGPRSHLDQRLGPLKRRLRADLGFGEAVTGAHAVGEDLRGLCTHSRAGDKESRAVSAPRLTLRLSPHAGPHSNAVPQQKPRANPGAHCRPMTHRRAVFWAPCSSTAISSTQEAAGALVEPEFWLSIILIREGLLLGRGSRPSADAEEQYSDKP</sequence>
<feature type="region of interest" description="Disordered" evidence="1">
    <location>
        <begin position="179"/>
        <end position="203"/>
    </location>
</feature>
<protein>
    <submittedName>
        <fullName evidence="3">Uncharacterized protein</fullName>
    </submittedName>
</protein>
<keyword evidence="4" id="KW-1185">Reference proteome</keyword>
<name>A0A8T2PHH1_9TELE</name>
<gene>
    <name evidence="3" type="ORF">JZ751_023185</name>
</gene>
<comment type="caution">
    <text evidence="3">The sequence shown here is derived from an EMBL/GenBank/DDBJ whole genome shotgun (WGS) entry which is preliminary data.</text>
</comment>
<dbReference type="EMBL" id="JAFBMS010000006">
    <property type="protein sequence ID" value="KAG9351934.1"/>
    <property type="molecule type" value="Genomic_DNA"/>
</dbReference>
<evidence type="ECO:0000313" key="4">
    <source>
        <dbReference type="Proteomes" id="UP000824540"/>
    </source>
</evidence>
<accession>A0A8T2PHH1</accession>
<feature type="chain" id="PRO_5035930756" evidence="2">
    <location>
        <begin position="22"/>
        <end position="269"/>
    </location>
</feature>
<feature type="signal peptide" evidence="2">
    <location>
        <begin position="1"/>
        <end position="21"/>
    </location>
</feature>
<evidence type="ECO:0000256" key="1">
    <source>
        <dbReference type="SAM" id="MobiDB-lite"/>
    </source>
</evidence>
<reference evidence="3" key="1">
    <citation type="thesis" date="2021" institute="BYU ScholarsArchive" country="Provo, UT, USA">
        <title>Applications of and Algorithms for Genome Assembly and Genomic Analyses with an Emphasis on Marine Teleosts.</title>
        <authorList>
            <person name="Pickett B.D."/>
        </authorList>
    </citation>
    <scope>NUCLEOTIDE SEQUENCE</scope>
    <source>
        <strain evidence="3">HI-2016</strain>
    </source>
</reference>
<evidence type="ECO:0000256" key="2">
    <source>
        <dbReference type="SAM" id="SignalP"/>
    </source>
</evidence>
<organism evidence="3 4">
    <name type="scientific">Albula glossodonta</name>
    <name type="common">roundjaw bonefish</name>
    <dbReference type="NCBI Taxonomy" id="121402"/>
    <lineage>
        <taxon>Eukaryota</taxon>
        <taxon>Metazoa</taxon>
        <taxon>Chordata</taxon>
        <taxon>Craniata</taxon>
        <taxon>Vertebrata</taxon>
        <taxon>Euteleostomi</taxon>
        <taxon>Actinopterygii</taxon>
        <taxon>Neopterygii</taxon>
        <taxon>Teleostei</taxon>
        <taxon>Albuliformes</taxon>
        <taxon>Albulidae</taxon>
        <taxon>Albula</taxon>
    </lineage>
</organism>
<dbReference type="Proteomes" id="UP000824540">
    <property type="component" value="Unassembled WGS sequence"/>
</dbReference>
<proteinExistence type="predicted"/>